<proteinExistence type="predicted"/>
<dbReference type="RefSeq" id="WP_019468348.1">
    <property type="nucleotide sequence ID" value="NZ_BKAS01000009.1"/>
</dbReference>
<dbReference type="AlphaFoldDB" id="A0A0M2NYP5"/>
<dbReference type="PATRIC" id="fig|74704.6.peg.1763"/>
<accession>A0A0M2NYP5</accession>
<reference evidence="1 2" key="1">
    <citation type="submission" date="2015-03" db="EMBL/GenBank/DDBJ databases">
        <title>Genome Assembly of Staphylococcus cohnii subsp. cohnii strain G22B2.</title>
        <authorList>
            <person name="Nair G."/>
            <person name="Kaur G."/>
            <person name="Khatri I."/>
            <person name="Singh N.K."/>
            <person name="Sathyabama S."/>
            <person name="Maurya S.K."/>
            <person name="Subramanian S."/>
            <person name="Agrewala J.N."/>
            <person name="Mayilraj S."/>
        </authorList>
    </citation>
    <scope>NUCLEOTIDE SEQUENCE [LARGE SCALE GENOMIC DNA]</scope>
    <source>
        <strain evidence="1 2">G22B2</strain>
    </source>
</reference>
<organism evidence="1 2">
    <name type="scientific">Staphylococcus cohnii subsp. cohnii</name>
    <dbReference type="NCBI Taxonomy" id="74704"/>
    <lineage>
        <taxon>Bacteria</taxon>
        <taxon>Bacillati</taxon>
        <taxon>Bacillota</taxon>
        <taxon>Bacilli</taxon>
        <taxon>Bacillales</taxon>
        <taxon>Staphylococcaceae</taxon>
        <taxon>Staphylococcus</taxon>
        <taxon>Staphylococcus cohnii species complex</taxon>
    </lineage>
</organism>
<evidence type="ECO:0000313" key="1">
    <source>
        <dbReference type="EMBL" id="KKI65077.1"/>
    </source>
</evidence>
<name>A0A0M2NYP5_STACC</name>
<dbReference type="GeneID" id="58096791"/>
<sequence>MFLDKTETFVLNISGLNKRHIRKNLLKLLKQVHFCESFKFTIFKKNHLYALEVNLPKQQLPYLISFLSFHNYLIYQILENNHAHELLDLDHLLLSSKRFEIAVDGLHDAFIKDKVIDIMNLLNHTETIVYTFNRNTINVSCSPTVFSKLIHAIATHNIDIYSATYQPRLMHKTRIS</sequence>
<gene>
    <name evidence="1" type="ORF">UF66_1720</name>
</gene>
<comment type="caution">
    <text evidence="1">The sequence shown here is derived from an EMBL/GenBank/DDBJ whole genome shotgun (WGS) entry which is preliminary data.</text>
</comment>
<dbReference type="EMBL" id="LAKJ01000003">
    <property type="protein sequence ID" value="KKI65077.1"/>
    <property type="molecule type" value="Genomic_DNA"/>
</dbReference>
<dbReference type="Proteomes" id="UP000034455">
    <property type="component" value="Unassembled WGS sequence"/>
</dbReference>
<evidence type="ECO:0000313" key="2">
    <source>
        <dbReference type="Proteomes" id="UP000034455"/>
    </source>
</evidence>
<protein>
    <submittedName>
        <fullName evidence="1">Uncharacterized protein</fullName>
    </submittedName>
</protein>